<feature type="transmembrane region" description="Helical" evidence="1">
    <location>
        <begin position="130"/>
        <end position="150"/>
    </location>
</feature>
<gene>
    <name evidence="2" type="ORF">LCGC14_2231910</name>
</gene>
<feature type="non-terminal residue" evidence="2">
    <location>
        <position position="1"/>
    </location>
</feature>
<reference evidence="2" key="1">
    <citation type="journal article" date="2015" name="Nature">
        <title>Complex archaea that bridge the gap between prokaryotes and eukaryotes.</title>
        <authorList>
            <person name="Spang A."/>
            <person name="Saw J.H."/>
            <person name="Jorgensen S.L."/>
            <person name="Zaremba-Niedzwiedzka K."/>
            <person name="Martijn J."/>
            <person name="Lind A.E."/>
            <person name="van Eijk R."/>
            <person name="Schleper C."/>
            <person name="Guy L."/>
            <person name="Ettema T.J."/>
        </authorList>
    </citation>
    <scope>NUCLEOTIDE SEQUENCE</scope>
</reference>
<keyword evidence="1" id="KW-0812">Transmembrane</keyword>
<accession>A0A0F9D7W4</accession>
<sequence length="610" mass="70284">ACGRHYVNHSVDTVEPFSANSHKAGPTEAELEKYPQWFRPVVKKMHPTGWVNQNWGTHAIFYWLAKTFGSEGEYNYNMLVVWKFTVSIIAAVCIFYVGRTLNVTPPLAAVAAAFALFVGRSFIDIRPAVFSNMFIPMLILIYCLTTYKNIKYIWLIVPFTIAWCNVHGGYIYVFITLVPFAGFNLLTCPSKTWFTTTGIKGFYHTCAAGITALIGTILFNPYHLTNITHTFEVSVSKHAESWRKVNEWHPAFEWDNPVGQETAFLVMFIIAWLAFALWVIARQFKPSVDRRRRATRDIFSEPGSYQWPKIDLALMAIVALTIYMAVKSRRFIPIAASASCAVIAMFIDQAIRMIAARINFNKTGKFTLPDFPKILKYFIIIAMAAATIGFGTFWSLKFKRIYLDPWPRDAIRNSVFMRMSASNVKPFDVTQFMTENQLSGNMFNYWTEGGALAFGQEPDPETGRIPLQLFMDGRAQAAYDHSNFILWQQIYAGGPEAYPSRRANRPATKKELRKIGAWLDNEMKKRKIWVFVMPDSEFQRMAQYRRDREFNRVNYYLVALPGHKDWRLAYIDKDQRLYIDISTEKGKKLISDIFTEKAKFPNEYTKNITL</sequence>
<protein>
    <recommendedName>
        <fullName evidence="3">Glycosyltransferase RgtA/B/C/D-like domain-containing protein</fullName>
    </recommendedName>
</protein>
<dbReference type="EMBL" id="LAZR01030044">
    <property type="protein sequence ID" value="KKL57788.1"/>
    <property type="molecule type" value="Genomic_DNA"/>
</dbReference>
<feature type="transmembrane region" description="Helical" evidence="1">
    <location>
        <begin position="374"/>
        <end position="396"/>
    </location>
</feature>
<keyword evidence="1" id="KW-1133">Transmembrane helix</keyword>
<organism evidence="2">
    <name type="scientific">marine sediment metagenome</name>
    <dbReference type="NCBI Taxonomy" id="412755"/>
    <lineage>
        <taxon>unclassified sequences</taxon>
        <taxon>metagenomes</taxon>
        <taxon>ecological metagenomes</taxon>
    </lineage>
</organism>
<keyword evidence="1" id="KW-0472">Membrane</keyword>
<feature type="transmembrane region" description="Helical" evidence="1">
    <location>
        <begin position="170"/>
        <end position="189"/>
    </location>
</feature>
<feature type="transmembrane region" description="Helical" evidence="1">
    <location>
        <begin position="263"/>
        <end position="284"/>
    </location>
</feature>
<evidence type="ECO:0008006" key="3">
    <source>
        <dbReference type="Google" id="ProtNLM"/>
    </source>
</evidence>
<evidence type="ECO:0000256" key="1">
    <source>
        <dbReference type="SAM" id="Phobius"/>
    </source>
</evidence>
<feature type="transmembrane region" description="Helical" evidence="1">
    <location>
        <begin position="76"/>
        <end position="97"/>
    </location>
</feature>
<name>A0A0F9D7W4_9ZZZZ</name>
<feature type="transmembrane region" description="Helical" evidence="1">
    <location>
        <begin position="331"/>
        <end position="354"/>
    </location>
</feature>
<feature type="non-terminal residue" evidence="2">
    <location>
        <position position="610"/>
    </location>
</feature>
<feature type="transmembrane region" description="Helical" evidence="1">
    <location>
        <begin position="305"/>
        <end position="325"/>
    </location>
</feature>
<dbReference type="AlphaFoldDB" id="A0A0F9D7W4"/>
<comment type="caution">
    <text evidence="2">The sequence shown here is derived from an EMBL/GenBank/DDBJ whole genome shotgun (WGS) entry which is preliminary data.</text>
</comment>
<feature type="transmembrane region" description="Helical" evidence="1">
    <location>
        <begin position="103"/>
        <end position="123"/>
    </location>
</feature>
<evidence type="ECO:0000313" key="2">
    <source>
        <dbReference type="EMBL" id="KKL57788.1"/>
    </source>
</evidence>
<proteinExistence type="predicted"/>
<feature type="transmembrane region" description="Helical" evidence="1">
    <location>
        <begin position="201"/>
        <end position="219"/>
    </location>
</feature>